<dbReference type="GO" id="GO:0004040">
    <property type="term" value="F:amidase activity"/>
    <property type="evidence" value="ECO:0007669"/>
    <property type="project" value="UniProtKB-EC"/>
</dbReference>
<accession>A0A841Q012</accession>
<proteinExistence type="predicted"/>
<dbReference type="Gene3D" id="3.10.28.20">
    <property type="entry name" value="Acetamidase/Formamidase-like domains"/>
    <property type="match status" value="1"/>
</dbReference>
<dbReference type="Pfam" id="PF03069">
    <property type="entry name" value="FmdA_AmdA"/>
    <property type="match status" value="1"/>
</dbReference>
<gene>
    <name evidence="1" type="ORF">HNR44_000477</name>
</gene>
<dbReference type="EMBL" id="JACHHJ010000001">
    <property type="protein sequence ID" value="MBB6448528.1"/>
    <property type="molecule type" value="Genomic_DNA"/>
</dbReference>
<dbReference type="Gene3D" id="2.40.10.120">
    <property type="match status" value="1"/>
</dbReference>
<dbReference type="Gene3D" id="2.60.120.580">
    <property type="entry name" value="Acetamidase/Formamidase-like domains"/>
    <property type="match status" value="1"/>
</dbReference>
<dbReference type="AlphaFoldDB" id="A0A841Q012"/>
<keyword evidence="2" id="KW-1185">Reference proteome</keyword>
<organism evidence="1 2">
    <name type="scientific">Geomicrobium halophilum</name>
    <dbReference type="NCBI Taxonomy" id="549000"/>
    <lineage>
        <taxon>Bacteria</taxon>
        <taxon>Bacillati</taxon>
        <taxon>Bacillota</taxon>
        <taxon>Bacilli</taxon>
        <taxon>Bacillales</taxon>
        <taxon>Geomicrobium</taxon>
    </lineage>
</organism>
<dbReference type="PANTHER" id="PTHR31891:SF1">
    <property type="entry name" value="FORMAMIDASE C869.04-RELATED"/>
    <property type="match status" value="1"/>
</dbReference>
<dbReference type="Proteomes" id="UP000568839">
    <property type="component" value="Unassembled WGS sequence"/>
</dbReference>
<comment type="caution">
    <text evidence="1">The sequence shown here is derived from an EMBL/GenBank/DDBJ whole genome shotgun (WGS) entry which is preliminary data.</text>
</comment>
<dbReference type="SUPFAM" id="SSF141130">
    <property type="entry name" value="Acetamidase/Formamidase-like"/>
    <property type="match status" value="1"/>
</dbReference>
<dbReference type="EC" id="3.5.1.4" evidence="1"/>
<keyword evidence="1" id="KW-0378">Hydrolase</keyword>
<dbReference type="RefSeq" id="WP_184402513.1">
    <property type="nucleotide sequence ID" value="NZ_JACHHJ010000001.1"/>
</dbReference>
<evidence type="ECO:0000313" key="1">
    <source>
        <dbReference type="EMBL" id="MBB6448528.1"/>
    </source>
</evidence>
<name>A0A841Q012_9BACL</name>
<protein>
    <submittedName>
        <fullName evidence="1">Amidase</fullName>
        <ecNumber evidence="1">3.5.1.4</ecNumber>
    </submittedName>
</protein>
<dbReference type="InterPro" id="IPR004304">
    <property type="entry name" value="FmdA_AmdA"/>
</dbReference>
<dbReference type="PANTHER" id="PTHR31891">
    <property type="entry name" value="FORMAMIDASE C869.04-RELATED"/>
    <property type="match status" value="1"/>
</dbReference>
<sequence length="302" mass="32606">MTDRIGREHYIFDMNKAHPPALSTLQGANVQFQTYDAFLNQITSEDSEMTTIDWEKVNPATGPLYVKGTKPGDILQVDIERILFQDEGTIVTGEELGAMGHRLEGFSIKKVKIANNNVHLNDTLTIPVHPMIGVIGVAPANEGVPCGTPDAHGGNMDTRLITEGATVHFPVFQEGALLAMGDVHAAMGDGEVCVSGVEVSADITVNVDAHQRFQLNYPLLENKEGIATLVSKKTLDEAATAAVEEMVELLISLQPDLTIEETTMVLSAAGSLEISQVVDPLKTCRCFINHEVLEGLGIDTFN</sequence>
<evidence type="ECO:0000313" key="2">
    <source>
        <dbReference type="Proteomes" id="UP000568839"/>
    </source>
</evidence>
<reference evidence="1 2" key="1">
    <citation type="submission" date="2020-08" db="EMBL/GenBank/DDBJ databases">
        <title>Genomic Encyclopedia of Type Strains, Phase IV (KMG-IV): sequencing the most valuable type-strain genomes for metagenomic binning, comparative biology and taxonomic classification.</title>
        <authorList>
            <person name="Goeker M."/>
        </authorList>
    </citation>
    <scope>NUCLEOTIDE SEQUENCE [LARGE SCALE GENOMIC DNA]</scope>
    <source>
        <strain evidence="1 2">DSM 21769</strain>
    </source>
</reference>